<dbReference type="EMBL" id="JAPEVB010000001">
    <property type="protein sequence ID" value="KAJ4397629.1"/>
    <property type="molecule type" value="Genomic_DNA"/>
</dbReference>
<reference evidence="3" key="1">
    <citation type="submission" date="2022-10" db="EMBL/GenBank/DDBJ databases">
        <title>Tapping the CABI collections for fungal endophytes: first genome assemblies for Collariella, Neodidymelliopsis, Ascochyta clinopodiicola, Didymella pomorum, Didymosphaeria variabile, Neocosmospora piperis and Neocucurbitaria cava.</title>
        <authorList>
            <person name="Hill R."/>
        </authorList>
    </citation>
    <scope>NUCLEOTIDE SEQUENCE</scope>
    <source>
        <strain evidence="3">IMI 355082</strain>
    </source>
</reference>
<dbReference type="InterPro" id="IPR020556">
    <property type="entry name" value="Amidase_CS"/>
</dbReference>
<name>A0A9W8Z2T8_9PEZI</name>
<sequence length="608" mass="64872">MAPPRRFADYPGAKEALNISYKTEEGQNPVMRGLPLTIGAAIVTRSTALQRFLYGNAGFAKLSAIESLDDEKWRFDPTVIPLSDTAAPPPPPTFEPALLTAQPADTPGRFASFADYRALYTSGAATPLDVVEALLPLIRRDVPSPTVYSRAWLDIHVDEVRAAARASTERYAAGKPLGPLDGIPFGVKSDCAVKGYVNTVGMRPDPRVAFFNRPADASIWPVRKLEEAGAVMVGKMNQHEIGMDTTGCNPRTGTPINFYNRSYYPGGSSSGAGSSLGAGLVPLAVGTDAGGSIRVPTTSAGCTALKPSHNRTVVLQSSMCIVGPMCANVNDLAIAYRIMAQPDLADPVAGLFAPSEPPAPTDKKLLGICHPWVAQASADVREVFDRAVAFYTKDLGYEVVDIDIPLIHEARIAHGAVNLAEAADHAKARVPPAETAATGIKWTDLLAPANAVTCCVGAQTTANDYMKFAQVRSVVMRHLAFLFEKHGKELLIVTPTLPDAGYAITEGDETYGFTDGNRCIRSMMYVWLANMTGCPATTVNGGYVAVDKGEGSLPVGVMALGMWGEEERCLTWASEGEKFLGEKVKGGRRRPEGWVDVVTLAKEGKTAK</sequence>
<dbReference type="Proteomes" id="UP001140453">
    <property type="component" value="Unassembled WGS sequence"/>
</dbReference>
<dbReference type="SUPFAM" id="SSF75304">
    <property type="entry name" value="Amidase signature (AS) enzymes"/>
    <property type="match status" value="1"/>
</dbReference>
<dbReference type="PANTHER" id="PTHR11895:SF67">
    <property type="entry name" value="AMIDASE DOMAIN-CONTAINING PROTEIN"/>
    <property type="match status" value="1"/>
</dbReference>
<dbReference type="PROSITE" id="PS00571">
    <property type="entry name" value="AMIDASES"/>
    <property type="match status" value="1"/>
</dbReference>
<dbReference type="OrthoDB" id="421993at2759"/>
<evidence type="ECO:0000313" key="3">
    <source>
        <dbReference type="EMBL" id="KAJ4397629.1"/>
    </source>
</evidence>
<gene>
    <name evidence="3" type="ORF">N0V93_001862</name>
</gene>
<dbReference type="InterPro" id="IPR023631">
    <property type="entry name" value="Amidase_dom"/>
</dbReference>
<comment type="caution">
    <text evidence="3">The sequence shown here is derived from an EMBL/GenBank/DDBJ whole genome shotgun (WGS) entry which is preliminary data.</text>
</comment>
<proteinExistence type="inferred from homology"/>
<organism evidence="3 4">
    <name type="scientific">Gnomoniopsis smithogilvyi</name>
    <dbReference type="NCBI Taxonomy" id="1191159"/>
    <lineage>
        <taxon>Eukaryota</taxon>
        <taxon>Fungi</taxon>
        <taxon>Dikarya</taxon>
        <taxon>Ascomycota</taxon>
        <taxon>Pezizomycotina</taxon>
        <taxon>Sordariomycetes</taxon>
        <taxon>Sordariomycetidae</taxon>
        <taxon>Diaporthales</taxon>
        <taxon>Gnomoniaceae</taxon>
        <taxon>Gnomoniopsis</taxon>
    </lineage>
</organism>
<dbReference type="InterPro" id="IPR000120">
    <property type="entry name" value="Amidase"/>
</dbReference>
<dbReference type="PANTHER" id="PTHR11895">
    <property type="entry name" value="TRANSAMIDASE"/>
    <property type="match status" value="1"/>
</dbReference>
<dbReference type="GO" id="GO:0003824">
    <property type="term" value="F:catalytic activity"/>
    <property type="evidence" value="ECO:0007669"/>
    <property type="project" value="InterPro"/>
</dbReference>
<dbReference type="Gene3D" id="3.90.1300.10">
    <property type="entry name" value="Amidase signature (AS) domain"/>
    <property type="match status" value="1"/>
</dbReference>
<accession>A0A9W8Z2T8</accession>
<protein>
    <recommendedName>
        <fullName evidence="2">Amidase domain-containing protein</fullName>
    </recommendedName>
</protein>
<comment type="similarity">
    <text evidence="1">Belongs to the amidase family.</text>
</comment>
<feature type="domain" description="Amidase" evidence="2">
    <location>
        <begin position="151"/>
        <end position="570"/>
    </location>
</feature>
<dbReference type="Pfam" id="PF01425">
    <property type="entry name" value="Amidase"/>
    <property type="match status" value="1"/>
</dbReference>
<dbReference type="InterPro" id="IPR036928">
    <property type="entry name" value="AS_sf"/>
</dbReference>
<evidence type="ECO:0000259" key="2">
    <source>
        <dbReference type="Pfam" id="PF01425"/>
    </source>
</evidence>
<evidence type="ECO:0000313" key="4">
    <source>
        <dbReference type="Proteomes" id="UP001140453"/>
    </source>
</evidence>
<evidence type="ECO:0000256" key="1">
    <source>
        <dbReference type="ARBA" id="ARBA00009199"/>
    </source>
</evidence>
<dbReference type="AlphaFoldDB" id="A0A9W8Z2T8"/>
<keyword evidence="4" id="KW-1185">Reference proteome</keyword>